<evidence type="ECO:0000256" key="4">
    <source>
        <dbReference type="ARBA" id="ARBA00022679"/>
    </source>
</evidence>
<evidence type="ECO:0000256" key="3">
    <source>
        <dbReference type="ARBA" id="ARBA00022603"/>
    </source>
</evidence>
<dbReference type="Gene3D" id="3.40.1280.30">
    <property type="match status" value="1"/>
</dbReference>
<feature type="region of interest" description="Disordered" evidence="9">
    <location>
        <begin position="376"/>
        <end position="436"/>
    </location>
</feature>
<comment type="caution">
    <text evidence="11">The sequence shown here is derived from an EMBL/GenBank/DDBJ whole genome shotgun (WGS) entry which is preliminary data.</text>
</comment>
<accession>A0A439CMY3</accession>
<keyword evidence="12" id="KW-1185">Reference proteome</keyword>
<feature type="compositionally biased region" description="Basic and acidic residues" evidence="9">
    <location>
        <begin position="424"/>
        <end position="436"/>
    </location>
</feature>
<evidence type="ECO:0000313" key="11">
    <source>
        <dbReference type="EMBL" id="RWA03535.1"/>
    </source>
</evidence>
<feature type="compositionally biased region" description="Basic residues" evidence="9">
    <location>
        <begin position="105"/>
        <end position="121"/>
    </location>
</feature>
<dbReference type="InterPro" id="IPR007356">
    <property type="entry name" value="tRNA_m1G_MeTrfase_euk"/>
</dbReference>
<proteinExistence type="predicted"/>
<reference evidence="11 12" key="1">
    <citation type="submission" date="2018-12" db="EMBL/GenBank/DDBJ databases">
        <title>Draft genome sequence of Xylaria grammica IHI A82.</title>
        <authorList>
            <person name="Buettner E."/>
            <person name="Kellner H."/>
        </authorList>
    </citation>
    <scope>NUCLEOTIDE SEQUENCE [LARGE SCALE GENOMIC DNA]</scope>
    <source>
        <strain evidence="11 12">IHI A82</strain>
    </source>
</reference>
<protein>
    <recommendedName>
        <fullName evidence="2">tRNA (guanine(9)-N1)-methyltransferase</fullName>
        <ecNumber evidence="1">2.1.1.221</ecNumber>
    </recommendedName>
    <alternativeName>
        <fullName evidence="7">tRNA methyltransferase 10</fullName>
    </alternativeName>
    <alternativeName>
        <fullName evidence="6">tRNA(m1G9)-methyltransferase</fullName>
    </alternativeName>
</protein>
<evidence type="ECO:0000256" key="2">
    <source>
        <dbReference type="ARBA" id="ARBA00020451"/>
    </source>
</evidence>
<gene>
    <name evidence="11" type="ORF">EKO27_g11569</name>
</gene>
<evidence type="ECO:0000313" key="12">
    <source>
        <dbReference type="Proteomes" id="UP000286045"/>
    </source>
</evidence>
<evidence type="ECO:0000256" key="1">
    <source>
        <dbReference type="ARBA" id="ARBA00012797"/>
    </source>
</evidence>
<dbReference type="Proteomes" id="UP000286045">
    <property type="component" value="Unassembled WGS sequence"/>
</dbReference>
<dbReference type="InterPro" id="IPR038459">
    <property type="entry name" value="MT_TRM10-typ_sf"/>
</dbReference>
<evidence type="ECO:0000256" key="9">
    <source>
        <dbReference type="SAM" id="MobiDB-lite"/>
    </source>
</evidence>
<dbReference type="GO" id="GO:0002939">
    <property type="term" value="P:tRNA N1-guanine methylation"/>
    <property type="evidence" value="ECO:0007669"/>
    <property type="project" value="TreeGrafter"/>
</dbReference>
<feature type="compositionally biased region" description="Basic and acidic residues" evidence="9">
    <location>
        <begin position="14"/>
        <end position="27"/>
    </location>
</feature>
<dbReference type="EC" id="2.1.1.221" evidence="1"/>
<comment type="catalytic activity">
    <reaction evidence="8">
        <text>guanosine(9) in tRNA + S-adenosyl-L-methionine = N(1)-methylguanosine(9) in tRNA + S-adenosyl-L-homocysteine + H(+)</text>
        <dbReference type="Rhea" id="RHEA:43156"/>
        <dbReference type="Rhea" id="RHEA-COMP:10367"/>
        <dbReference type="Rhea" id="RHEA-COMP:10368"/>
        <dbReference type="ChEBI" id="CHEBI:15378"/>
        <dbReference type="ChEBI" id="CHEBI:57856"/>
        <dbReference type="ChEBI" id="CHEBI:59789"/>
        <dbReference type="ChEBI" id="CHEBI:73542"/>
        <dbReference type="ChEBI" id="CHEBI:74269"/>
        <dbReference type="EC" id="2.1.1.221"/>
    </reaction>
</comment>
<dbReference type="PANTHER" id="PTHR13563:SF13">
    <property type="entry name" value="TRNA METHYLTRANSFERASE 10 HOMOLOG A"/>
    <property type="match status" value="1"/>
</dbReference>
<keyword evidence="4" id="KW-0808">Transferase</keyword>
<feature type="compositionally biased region" description="Polar residues" evidence="9">
    <location>
        <begin position="31"/>
        <end position="40"/>
    </location>
</feature>
<dbReference type="AlphaFoldDB" id="A0A439CMY3"/>
<dbReference type="CDD" id="cd18089">
    <property type="entry name" value="SPOUT_Trm10-like"/>
    <property type="match status" value="1"/>
</dbReference>
<feature type="region of interest" description="Disordered" evidence="9">
    <location>
        <begin position="1"/>
        <end position="127"/>
    </location>
</feature>
<dbReference type="GO" id="GO:0052905">
    <property type="term" value="F:tRNA (guanosine(9)-N1)-methyltransferase activity"/>
    <property type="evidence" value="ECO:0007669"/>
    <property type="project" value="UniProtKB-EC"/>
</dbReference>
<dbReference type="PANTHER" id="PTHR13563">
    <property type="entry name" value="TRNA (GUANINE-9-) METHYLTRANSFERASE"/>
    <property type="match status" value="1"/>
</dbReference>
<evidence type="ECO:0000256" key="5">
    <source>
        <dbReference type="ARBA" id="ARBA00022691"/>
    </source>
</evidence>
<dbReference type="InterPro" id="IPR028564">
    <property type="entry name" value="MT_TRM10-typ"/>
</dbReference>
<evidence type="ECO:0000259" key="10">
    <source>
        <dbReference type="PROSITE" id="PS51675"/>
    </source>
</evidence>
<sequence length="436" mass="48421">MEVEVSETTLVEPDADKLSEAGDKVELDNYADTSDISNEQRGVKRSAEDGLPDHGDYNDEDDDRIPRDTEVSPPVGVSDETASMSKSQLKKLKRQKRWEAGKEGRRLKRREKRHDRQARRRAANDEELATALAEGREAVLNKDRRRHKNMSNTKVPVAIVLDCQFERYMLEPEGAQYPVHLYVSSYGGVLKERNETVLENQHLKWKGISLLECDFIEAANEAKRFMAGPQCGEMISLLQQSSAELTSTKTAQSAPAPEPEAEDVDKSIVYLTADSPYTLDRLEPNTCYVIGGIIDKNREKGLCYRIAREKKQIMLKWLETGDWGTAFMEVIPTRKGGKLKASEGTTTGTAGGEAVEACGDAEAGDDVQQAGTIQIEPRETPAAQNTKDLYRPEVEGDNAEEGLIRNSLDEPRWSAPPPELETANGEREKPASDIAG</sequence>
<evidence type="ECO:0000256" key="8">
    <source>
        <dbReference type="ARBA" id="ARBA00048434"/>
    </source>
</evidence>
<dbReference type="GO" id="GO:0005634">
    <property type="term" value="C:nucleus"/>
    <property type="evidence" value="ECO:0007669"/>
    <property type="project" value="TreeGrafter"/>
</dbReference>
<dbReference type="EMBL" id="RYZI01000760">
    <property type="protein sequence ID" value="RWA03535.1"/>
    <property type="molecule type" value="Genomic_DNA"/>
</dbReference>
<dbReference type="STRING" id="363999.A0A439CMY3"/>
<dbReference type="GO" id="GO:0000049">
    <property type="term" value="F:tRNA binding"/>
    <property type="evidence" value="ECO:0007669"/>
    <property type="project" value="TreeGrafter"/>
</dbReference>
<feature type="domain" description="SAM-dependent MTase TRM10-type" evidence="10">
    <location>
        <begin position="142"/>
        <end position="382"/>
    </location>
</feature>
<evidence type="ECO:0000256" key="6">
    <source>
        <dbReference type="ARBA" id="ARBA00031792"/>
    </source>
</evidence>
<keyword evidence="5" id="KW-0949">S-adenosyl-L-methionine</keyword>
<feature type="compositionally biased region" description="Basic and acidic residues" evidence="9">
    <location>
        <begin position="41"/>
        <end position="57"/>
    </location>
</feature>
<keyword evidence="3" id="KW-0489">Methyltransferase</keyword>
<evidence type="ECO:0000256" key="7">
    <source>
        <dbReference type="ARBA" id="ARBA00032166"/>
    </source>
</evidence>
<dbReference type="PROSITE" id="PS51675">
    <property type="entry name" value="SAM_MT_TRM10"/>
    <property type="match status" value="1"/>
</dbReference>
<organism evidence="11 12">
    <name type="scientific">Xylaria grammica</name>
    <dbReference type="NCBI Taxonomy" id="363999"/>
    <lineage>
        <taxon>Eukaryota</taxon>
        <taxon>Fungi</taxon>
        <taxon>Dikarya</taxon>
        <taxon>Ascomycota</taxon>
        <taxon>Pezizomycotina</taxon>
        <taxon>Sordariomycetes</taxon>
        <taxon>Xylariomycetidae</taxon>
        <taxon>Xylariales</taxon>
        <taxon>Xylariaceae</taxon>
        <taxon>Xylaria</taxon>
    </lineage>
</organism>
<name>A0A439CMY3_9PEZI</name>